<dbReference type="InterPro" id="IPR035093">
    <property type="entry name" value="RelE/ParE_toxin_dom_sf"/>
</dbReference>
<dbReference type="SUPFAM" id="SSF143011">
    <property type="entry name" value="RelE-like"/>
    <property type="match status" value="1"/>
</dbReference>
<dbReference type="EMBL" id="MGJN01000020">
    <property type="protein sequence ID" value="OGN06291.1"/>
    <property type="molecule type" value="Genomic_DNA"/>
</dbReference>
<evidence type="ECO:0000313" key="2">
    <source>
        <dbReference type="Proteomes" id="UP000176834"/>
    </source>
</evidence>
<dbReference type="Gene3D" id="3.30.2310.20">
    <property type="entry name" value="RelE-like"/>
    <property type="match status" value="1"/>
</dbReference>
<comment type="caution">
    <text evidence="1">The sequence shown here is derived from an EMBL/GenBank/DDBJ whole genome shotgun (WGS) entry which is preliminary data.</text>
</comment>
<accession>A0A1F8EZI2</accession>
<dbReference type="AlphaFoldDB" id="A0A1F8EZI2"/>
<reference evidence="1 2" key="1">
    <citation type="journal article" date="2016" name="Nat. Commun.">
        <title>Thousands of microbial genomes shed light on interconnected biogeochemical processes in an aquifer system.</title>
        <authorList>
            <person name="Anantharaman K."/>
            <person name="Brown C.T."/>
            <person name="Hug L.A."/>
            <person name="Sharon I."/>
            <person name="Castelle C.J."/>
            <person name="Probst A.J."/>
            <person name="Thomas B.C."/>
            <person name="Singh A."/>
            <person name="Wilkins M.J."/>
            <person name="Karaoz U."/>
            <person name="Brodie E.L."/>
            <person name="Williams K.H."/>
            <person name="Hubbard S.S."/>
            <person name="Banfield J.F."/>
        </authorList>
    </citation>
    <scope>NUCLEOTIDE SEQUENCE [LARGE SCALE GENOMIC DNA]</scope>
</reference>
<evidence type="ECO:0008006" key="3">
    <source>
        <dbReference type="Google" id="ProtNLM"/>
    </source>
</evidence>
<protein>
    <recommendedName>
        <fullName evidence="3">Plasmid stabilization protein</fullName>
    </recommendedName>
</protein>
<proteinExistence type="predicted"/>
<sequence>MDRIDKALKKLSEKEKIWVKEITKALQSGRFDNLNIKKLKIGYDIFRVRKGRIRIIYQIRKKEVFILKVGFRKEDTYRL</sequence>
<gene>
    <name evidence="1" type="ORF">A3B86_04195</name>
</gene>
<evidence type="ECO:0000313" key="1">
    <source>
        <dbReference type="EMBL" id="OGN06291.1"/>
    </source>
</evidence>
<dbReference type="Proteomes" id="UP000176834">
    <property type="component" value="Unassembled WGS sequence"/>
</dbReference>
<name>A0A1F8EZI2_9BACT</name>
<organism evidence="1 2">
    <name type="scientific">Candidatus Yanofskybacteria bacterium RIFCSPHIGHO2_02_FULL_38_22b</name>
    <dbReference type="NCBI Taxonomy" id="1802673"/>
    <lineage>
        <taxon>Bacteria</taxon>
        <taxon>Candidatus Yanofskyibacteriota</taxon>
    </lineage>
</organism>